<reference evidence="2 3" key="1">
    <citation type="submission" date="2020-08" db="EMBL/GenBank/DDBJ databases">
        <title>A novel species.</title>
        <authorList>
            <person name="Gao J."/>
        </authorList>
    </citation>
    <scope>NUCLEOTIDE SEQUENCE [LARGE SCALE GENOMIC DNA]</scope>
    <source>
        <strain evidence="2 3">CRPJ-33</strain>
    </source>
</reference>
<evidence type="ECO:0000259" key="1">
    <source>
        <dbReference type="Pfam" id="PF12697"/>
    </source>
</evidence>
<organism evidence="2 3">
    <name type="scientific">Streptomyces genisteinicus</name>
    <dbReference type="NCBI Taxonomy" id="2768068"/>
    <lineage>
        <taxon>Bacteria</taxon>
        <taxon>Bacillati</taxon>
        <taxon>Actinomycetota</taxon>
        <taxon>Actinomycetes</taxon>
        <taxon>Kitasatosporales</taxon>
        <taxon>Streptomycetaceae</taxon>
        <taxon>Streptomyces</taxon>
    </lineage>
</organism>
<gene>
    <name evidence="2" type="ORF">IAG43_13755</name>
</gene>
<dbReference type="Proteomes" id="UP000516230">
    <property type="component" value="Chromosome"/>
</dbReference>
<evidence type="ECO:0000313" key="2">
    <source>
        <dbReference type="EMBL" id="QNP63888.1"/>
    </source>
</evidence>
<sequence length="298" mass="32084">MNADQVRRFTYDGFGYRCRIVENPAPLTEPIVVVGGAFQDMHAFRRLEGPWAASSTLINVELPGSGAADALPASHGFEFLSDVLIHLLDGLGLARANLFGASYGAPVVYGVAQERPERVARMALFGVAPRYPDAGLRALRALVDALEAGDTEAYARLIVAALVPPADRRIRNRPSVTKLLTLVMGAVTPDEIPRHIASTLRLIEWKGLRPGGIGGVPALCFTGEHDPLTCPGLGREAAATIEGAVFTMIREAGHLPVLERPREFADLVARFFTDRPLHDLPYTTPLERQPLPAGTGAL</sequence>
<name>A0A7H0HTM2_9ACTN</name>
<protein>
    <submittedName>
        <fullName evidence="2">Alpha/beta fold hydrolase</fullName>
    </submittedName>
</protein>
<dbReference type="SUPFAM" id="SSF53474">
    <property type="entry name" value="alpha/beta-Hydrolases"/>
    <property type="match status" value="1"/>
</dbReference>
<evidence type="ECO:0000313" key="3">
    <source>
        <dbReference type="Proteomes" id="UP000516230"/>
    </source>
</evidence>
<dbReference type="PANTHER" id="PTHR43433:SF5">
    <property type="entry name" value="AB HYDROLASE-1 DOMAIN-CONTAINING PROTEIN"/>
    <property type="match status" value="1"/>
</dbReference>
<proteinExistence type="predicted"/>
<dbReference type="EMBL" id="CP060825">
    <property type="protein sequence ID" value="QNP63888.1"/>
    <property type="molecule type" value="Genomic_DNA"/>
</dbReference>
<feature type="domain" description="AB hydrolase-1" evidence="1">
    <location>
        <begin position="31"/>
        <end position="266"/>
    </location>
</feature>
<keyword evidence="3" id="KW-1185">Reference proteome</keyword>
<dbReference type="Gene3D" id="3.40.50.1820">
    <property type="entry name" value="alpha/beta hydrolase"/>
    <property type="match status" value="1"/>
</dbReference>
<dbReference type="KEGG" id="sgj:IAG43_13755"/>
<dbReference type="InterPro" id="IPR029058">
    <property type="entry name" value="AB_hydrolase_fold"/>
</dbReference>
<dbReference type="AlphaFoldDB" id="A0A7H0HTM2"/>
<dbReference type="InterPro" id="IPR000073">
    <property type="entry name" value="AB_hydrolase_1"/>
</dbReference>
<dbReference type="GO" id="GO:0016787">
    <property type="term" value="F:hydrolase activity"/>
    <property type="evidence" value="ECO:0007669"/>
    <property type="project" value="UniProtKB-KW"/>
</dbReference>
<accession>A0A7H0HTM2</accession>
<dbReference type="InterPro" id="IPR050471">
    <property type="entry name" value="AB_hydrolase"/>
</dbReference>
<dbReference type="RefSeq" id="WP_187741043.1">
    <property type="nucleotide sequence ID" value="NZ_CP060825.1"/>
</dbReference>
<dbReference type="Pfam" id="PF12697">
    <property type="entry name" value="Abhydrolase_6"/>
    <property type="match status" value="1"/>
</dbReference>
<dbReference type="PANTHER" id="PTHR43433">
    <property type="entry name" value="HYDROLASE, ALPHA/BETA FOLD FAMILY PROTEIN"/>
    <property type="match status" value="1"/>
</dbReference>
<keyword evidence="2" id="KW-0378">Hydrolase</keyword>